<dbReference type="RefSeq" id="WP_220647048.1">
    <property type="nucleotide sequence ID" value="NZ_CP080647.1"/>
</dbReference>
<proteinExistence type="inferred from homology"/>
<dbReference type="EMBL" id="CP080647">
    <property type="protein sequence ID" value="QYX78139.1"/>
    <property type="molecule type" value="Genomic_DNA"/>
</dbReference>
<sequence length="491" mass="49188">MEPHTSPRPDSPPPPGAVPTDALPTDAHTADALTSLSAVRIAAGVRAGELRALDVVAAALARIERAEPTLCAFVEVWAEEALRRAGEVDVRVAAGVWLPLAGVPIGVKGRSGLRTAAARALVAAGCVPVGATSVPGPGTPWQTWGLGSGGRTVNPWRADRTPGGSSAGSAAAVAAGLVPMATGTDGAGSVRIPAAWCGIVGLKSTNGLLPSADRTGLASAGVLTRHASDAAAYWRCMTDAAEAARESEAAAGSGPNGDGRKQPSPPGTAEATRAAADGDATPAAGTGAAAALGASADTPRPAQAVPAGDRAPAPPVAVWSDDLGFADVEPGIAAIARAAALRLADAGLVRQAPSPPWSAGPRTRREPGALTLEDPGPAWLTLRAGARVDPAHLRAAREVRAENDRRLAALFAEADLILTPTTPNPPHGHDGPGDRYSTALTWAFNLSGHPALSIPAGFDADGCPVGLQLVARDGEEALLLRVAEAAEAVQA</sequence>
<feature type="region of interest" description="Disordered" evidence="2">
    <location>
        <begin position="1"/>
        <end position="23"/>
    </location>
</feature>
<organism evidence="4 5">
    <name type="scientific">Streptomyces akebiae</name>
    <dbReference type="NCBI Taxonomy" id="2865673"/>
    <lineage>
        <taxon>Bacteria</taxon>
        <taxon>Bacillati</taxon>
        <taxon>Actinomycetota</taxon>
        <taxon>Actinomycetes</taxon>
        <taxon>Kitasatosporales</taxon>
        <taxon>Streptomycetaceae</taxon>
        <taxon>Streptomyces</taxon>
    </lineage>
</organism>
<evidence type="ECO:0000313" key="4">
    <source>
        <dbReference type="EMBL" id="QYX78139.1"/>
    </source>
</evidence>
<comment type="similarity">
    <text evidence="1">Belongs to the amidase family.</text>
</comment>
<feature type="domain" description="Amidase" evidence="3">
    <location>
        <begin position="392"/>
        <end position="480"/>
    </location>
</feature>
<dbReference type="SUPFAM" id="SSF75304">
    <property type="entry name" value="Amidase signature (AS) enzymes"/>
    <property type="match status" value="1"/>
</dbReference>
<feature type="compositionally biased region" description="Low complexity" evidence="2">
    <location>
        <begin position="267"/>
        <end position="298"/>
    </location>
</feature>
<gene>
    <name evidence="4" type="ORF">K1J60_17720</name>
</gene>
<keyword evidence="5" id="KW-1185">Reference proteome</keyword>
<evidence type="ECO:0000256" key="2">
    <source>
        <dbReference type="SAM" id="MobiDB-lite"/>
    </source>
</evidence>
<feature type="region of interest" description="Disordered" evidence="2">
    <location>
        <begin position="245"/>
        <end position="313"/>
    </location>
</feature>
<evidence type="ECO:0000313" key="5">
    <source>
        <dbReference type="Proteomes" id="UP000827138"/>
    </source>
</evidence>
<reference evidence="4 5" key="1">
    <citation type="submission" date="2021-08" db="EMBL/GenBank/DDBJ databases">
        <authorList>
            <person name="Ping M."/>
        </authorList>
    </citation>
    <scope>NUCLEOTIDE SEQUENCE [LARGE SCALE GENOMIC DNA]</scope>
    <source>
        <strain evidence="4 5">MG28</strain>
    </source>
</reference>
<name>A0ABX8XRF0_9ACTN</name>
<evidence type="ECO:0000256" key="1">
    <source>
        <dbReference type="ARBA" id="ARBA00009199"/>
    </source>
</evidence>
<dbReference type="PANTHER" id="PTHR11895:SF7">
    <property type="entry name" value="GLUTAMYL-TRNA(GLN) AMIDOTRANSFERASE SUBUNIT A, MITOCHONDRIAL"/>
    <property type="match status" value="1"/>
</dbReference>
<feature type="domain" description="Amidase" evidence="3">
    <location>
        <begin position="54"/>
        <end position="108"/>
    </location>
</feature>
<dbReference type="InterPro" id="IPR000120">
    <property type="entry name" value="Amidase"/>
</dbReference>
<evidence type="ECO:0000259" key="3">
    <source>
        <dbReference type="Pfam" id="PF01425"/>
    </source>
</evidence>
<dbReference type="PANTHER" id="PTHR11895">
    <property type="entry name" value="TRANSAMIDASE"/>
    <property type="match status" value="1"/>
</dbReference>
<feature type="domain" description="Amidase" evidence="3">
    <location>
        <begin position="119"/>
        <end position="248"/>
    </location>
</feature>
<accession>A0ABX8XRF0</accession>
<dbReference type="InterPro" id="IPR036928">
    <property type="entry name" value="AS_sf"/>
</dbReference>
<dbReference type="Proteomes" id="UP000827138">
    <property type="component" value="Chromosome"/>
</dbReference>
<feature type="region of interest" description="Disordered" evidence="2">
    <location>
        <begin position="351"/>
        <end position="376"/>
    </location>
</feature>
<dbReference type="InterPro" id="IPR023631">
    <property type="entry name" value="Amidase_dom"/>
</dbReference>
<protein>
    <submittedName>
        <fullName evidence="4">Amidase</fullName>
    </submittedName>
</protein>
<dbReference type="Pfam" id="PF01425">
    <property type="entry name" value="Amidase"/>
    <property type="match status" value="3"/>
</dbReference>
<dbReference type="Gene3D" id="3.90.1300.10">
    <property type="entry name" value="Amidase signature (AS) domain"/>
    <property type="match status" value="1"/>
</dbReference>